<dbReference type="GO" id="GO:0003746">
    <property type="term" value="F:translation elongation factor activity"/>
    <property type="evidence" value="ECO:0007669"/>
    <property type="project" value="UniProtKB-KW"/>
</dbReference>
<dbReference type="NCBIfam" id="NF009372">
    <property type="entry name" value="PRK12735.1"/>
    <property type="match status" value="1"/>
</dbReference>
<dbReference type="InterPro" id="IPR041709">
    <property type="entry name" value="EF-Tu_GTP-bd"/>
</dbReference>
<comment type="catalytic activity">
    <reaction evidence="9">
        <text>GTP + H2O = GDP + phosphate + H(+)</text>
        <dbReference type="Rhea" id="RHEA:19669"/>
        <dbReference type="ChEBI" id="CHEBI:15377"/>
        <dbReference type="ChEBI" id="CHEBI:15378"/>
        <dbReference type="ChEBI" id="CHEBI:37565"/>
        <dbReference type="ChEBI" id="CHEBI:43474"/>
        <dbReference type="ChEBI" id="CHEBI:58189"/>
        <dbReference type="EC" id="3.6.5.3"/>
    </reaction>
</comment>
<keyword evidence="1 9" id="KW-0479">Metal-binding</keyword>
<organism evidence="11 12">
    <name type="scientific">Candidatus Phytoplasma sacchari</name>
    <dbReference type="NCBI Taxonomy" id="2609813"/>
    <lineage>
        <taxon>Bacteria</taxon>
        <taxon>Bacillati</taxon>
        <taxon>Mycoplasmatota</taxon>
        <taxon>Mollicutes</taxon>
        <taxon>Acholeplasmatales</taxon>
        <taxon>Acholeplasmataceae</taxon>
        <taxon>Candidatus Phytoplasma</taxon>
        <taxon>16SrXI (Rice yellow dwarf group)</taxon>
    </lineage>
</organism>
<dbReference type="HAMAP" id="MF_00118_B">
    <property type="entry name" value="EF_Tu_B"/>
    <property type="match status" value="1"/>
</dbReference>
<dbReference type="EMBL" id="CP115156">
    <property type="protein sequence ID" value="WBL31273.1"/>
    <property type="molecule type" value="Genomic_DNA"/>
</dbReference>
<feature type="domain" description="Tr-type G" evidence="10">
    <location>
        <begin position="9"/>
        <end position="211"/>
    </location>
</feature>
<comment type="subcellular location">
    <subcellularLocation>
        <location evidence="9">Cytoplasm</location>
    </subcellularLocation>
</comment>
<evidence type="ECO:0000259" key="10">
    <source>
        <dbReference type="PROSITE" id="PS51722"/>
    </source>
</evidence>
<proteinExistence type="inferred from homology"/>
<feature type="binding site" evidence="9">
    <location>
        <position position="25"/>
    </location>
    <ligand>
        <name>Mg(2+)</name>
        <dbReference type="ChEBI" id="CHEBI:18420"/>
    </ligand>
</feature>
<protein>
    <recommendedName>
        <fullName evidence="8 9">Elongation factor Tu</fullName>
        <shortName evidence="9">EF-Tu</shortName>
        <ecNumber evidence="9">3.6.5.3</ecNumber>
    </recommendedName>
</protein>
<dbReference type="InterPro" id="IPR027417">
    <property type="entry name" value="P-loop_NTPase"/>
</dbReference>
<feature type="binding site" evidence="9">
    <location>
        <begin position="135"/>
        <end position="138"/>
    </location>
    <ligand>
        <name>GTP</name>
        <dbReference type="ChEBI" id="CHEBI:37565"/>
    </ligand>
</feature>
<accession>A0ABY7M4A0</accession>
<evidence type="ECO:0000256" key="8">
    <source>
        <dbReference type="ARBA" id="ARBA00029554"/>
    </source>
</evidence>
<dbReference type="InterPro" id="IPR033720">
    <property type="entry name" value="EFTU_2"/>
</dbReference>
<keyword evidence="3 9" id="KW-0251">Elongation factor</keyword>
<keyword evidence="4 9" id="KW-0378">Hydrolase</keyword>
<dbReference type="CDD" id="cd01884">
    <property type="entry name" value="EF_Tu"/>
    <property type="match status" value="1"/>
</dbReference>
<dbReference type="InterPro" id="IPR004160">
    <property type="entry name" value="Transl_elong_EFTu/EF1A_C"/>
</dbReference>
<evidence type="ECO:0000313" key="12">
    <source>
        <dbReference type="Proteomes" id="UP001210120"/>
    </source>
</evidence>
<feature type="binding site" evidence="9">
    <location>
        <begin position="80"/>
        <end position="84"/>
    </location>
    <ligand>
        <name>GTP</name>
        <dbReference type="ChEBI" id="CHEBI:37565"/>
    </ligand>
</feature>
<keyword evidence="9" id="KW-0963">Cytoplasm</keyword>
<dbReference type="NCBIfam" id="TIGR00485">
    <property type="entry name" value="EF-Tu"/>
    <property type="match status" value="1"/>
</dbReference>
<dbReference type="InterPro" id="IPR004161">
    <property type="entry name" value="EFTu-like_2"/>
</dbReference>
<dbReference type="NCBIfam" id="NF009373">
    <property type="entry name" value="PRK12736.1"/>
    <property type="match status" value="1"/>
</dbReference>
<dbReference type="InterPro" id="IPR009001">
    <property type="entry name" value="Transl_elong_EF1A/Init_IF2_C"/>
</dbReference>
<dbReference type="PANTHER" id="PTHR43721">
    <property type="entry name" value="ELONGATION FACTOR TU-RELATED"/>
    <property type="match status" value="1"/>
</dbReference>
<dbReference type="SUPFAM" id="SSF50447">
    <property type="entry name" value="Translation proteins"/>
    <property type="match status" value="1"/>
</dbReference>
<dbReference type="InterPro" id="IPR050055">
    <property type="entry name" value="EF-Tu_GTPase"/>
</dbReference>
<evidence type="ECO:0000256" key="6">
    <source>
        <dbReference type="ARBA" id="ARBA00022917"/>
    </source>
</evidence>
<dbReference type="NCBIfam" id="TIGR00231">
    <property type="entry name" value="small_GTP"/>
    <property type="match status" value="1"/>
</dbReference>
<evidence type="ECO:0000256" key="7">
    <source>
        <dbReference type="ARBA" id="ARBA00023134"/>
    </source>
</evidence>
<dbReference type="Pfam" id="PF00009">
    <property type="entry name" value="GTP_EFTU"/>
    <property type="match status" value="1"/>
</dbReference>
<dbReference type="InterPro" id="IPR031157">
    <property type="entry name" value="G_TR_CS"/>
</dbReference>
<evidence type="ECO:0000256" key="5">
    <source>
        <dbReference type="ARBA" id="ARBA00022842"/>
    </source>
</evidence>
<dbReference type="InterPro" id="IPR009000">
    <property type="entry name" value="Transl_B-barrel_sf"/>
</dbReference>
<sequence length="406" mass="45245">MANIENENKVHINVGTIGHVDHGKTTLTAAITSVLSSKGLANKKKYDEIDSNEEEKTRGITINTSHIEYSTEKRHYAHIDCPGHADYIKNMITGASQMDAAILVVSGKDGPQPQTSEHLLLAKQVGVPNLVVFINKCDISDVTDEILELIEIEVRDLLKKYKFDYENVPIIRGSALKAIEELEPGYKEEKIYFKKIEELINVLDTYIKDPIRELDKPFLMPIENVLTITGRGTTATGRVERGQINVNDEVEIIGLKNGVQKSTIVSMKIFNNFLNTAKAGDNIGVLLRGIERDSIERGQILCEPGSIKAYSTFEAEIYLLTEKEGGRKTAVNIKYKPQFYFRTTDVTGEIQAFIEESAQKPFGYPGDLVHVRIELIKPVAIETGTKFSVREGNKTIGAGHVLKINK</sequence>
<keyword evidence="7 9" id="KW-0342">GTP-binding</keyword>
<evidence type="ECO:0000256" key="2">
    <source>
        <dbReference type="ARBA" id="ARBA00022741"/>
    </source>
</evidence>
<evidence type="ECO:0000313" key="11">
    <source>
        <dbReference type="EMBL" id="WBL31273.1"/>
    </source>
</evidence>
<keyword evidence="5 9" id="KW-0460">Magnesium</keyword>
<dbReference type="Pfam" id="PF03144">
    <property type="entry name" value="GTP_EFTU_D2"/>
    <property type="match status" value="1"/>
</dbReference>
<evidence type="ECO:0000256" key="9">
    <source>
        <dbReference type="HAMAP-Rule" id="MF_00118"/>
    </source>
</evidence>
<dbReference type="Gene3D" id="2.40.30.10">
    <property type="entry name" value="Translation factors"/>
    <property type="match status" value="2"/>
</dbReference>
<keyword evidence="6 9" id="KW-0648">Protein biosynthesis</keyword>
<dbReference type="NCBIfam" id="NF000766">
    <property type="entry name" value="PRK00049.1"/>
    <property type="match status" value="1"/>
</dbReference>
<gene>
    <name evidence="9 11" type="primary">tuf</name>
    <name evidence="11" type="ORF">O7R10_01505</name>
</gene>
<keyword evidence="12" id="KW-1185">Reference proteome</keyword>
<evidence type="ECO:0000256" key="4">
    <source>
        <dbReference type="ARBA" id="ARBA00022801"/>
    </source>
</evidence>
<dbReference type="SUPFAM" id="SSF50465">
    <property type="entry name" value="EF-Tu/eEF-1alpha/eIF2-gamma C-terminal domain"/>
    <property type="match status" value="1"/>
</dbReference>
<dbReference type="InterPro" id="IPR004541">
    <property type="entry name" value="Transl_elong_EFTu/EF1A_bac/org"/>
</dbReference>
<dbReference type="EC" id="3.6.5.3" evidence="9"/>
<dbReference type="Pfam" id="PF03143">
    <property type="entry name" value="GTP_EFTU_D3"/>
    <property type="match status" value="1"/>
</dbReference>
<dbReference type="PANTHER" id="PTHR43721:SF22">
    <property type="entry name" value="ELONGATION FACTOR TU, MITOCHONDRIAL"/>
    <property type="match status" value="1"/>
</dbReference>
<dbReference type="Proteomes" id="UP001210120">
    <property type="component" value="Chromosome"/>
</dbReference>
<dbReference type="Gene3D" id="3.40.50.300">
    <property type="entry name" value="P-loop containing nucleotide triphosphate hydrolases"/>
    <property type="match status" value="1"/>
</dbReference>
<comment type="subunit">
    <text evidence="9">Monomer.</text>
</comment>
<reference evidence="11" key="1">
    <citation type="submission" date="2022-12" db="EMBL/GenBank/DDBJ databases">
        <title>Genomic Characterization of Candidatus Phytoplasma sacchari in China.</title>
        <authorList>
            <person name="Zhang R.-Y."/>
        </authorList>
    </citation>
    <scope>NUCLEOTIDE SEQUENCE [LARGE SCALE GENOMIC DNA]</scope>
    <source>
        <strain evidence="11">SCWL1</strain>
    </source>
</reference>
<keyword evidence="2 9" id="KW-0547">Nucleotide-binding</keyword>
<dbReference type="PROSITE" id="PS51722">
    <property type="entry name" value="G_TR_2"/>
    <property type="match status" value="1"/>
</dbReference>
<dbReference type="SUPFAM" id="SSF52540">
    <property type="entry name" value="P-loop containing nucleoside triphosphate hydrolases"/>
    <property type="match status" value="1"/>
</dbReference>
<evidence type="ECO:0000256" key="1">
    <source>
        <dbReference type="ARBA" id="ARBA00022723"/>
    </source>
</evidence>
<evidence type="ECO:0000256" key="3">
    <source>
        <dbReference type="ARBA" id="ARBA00022768"/>
    </source>
</evidence>
<dbReference type="PRINTS" id="PR00315">
    <property type="entry name" value="ELONGATNFCT"/>
</dbReference>
<dbReference type="CDD" id="cd03697">
    <property type="entry name" value="EFTU_II"/>
    <property type="match status" value="1"/>
</dbReference>
<dbReference type="InterPro" id="IPR000795">
    <property type="entry name" value="T_Tr_GTP-bd_dom"/>
</dbReference>
<name>A0ABY7M4A0_9MOLU</name>
<comment type="similarity">
    <text evidence="9">Belongs to the TRAFAC class translation factor GTPase superfamily. Classic translation factor GTPase family. EF-Tu/EF-1A subfamily.</text>
</comment>
<feature type="binding site" evidence="9">
    <location>
        <begin position="18"/>
        <end position="25"/>
    </location>
    <ligand>
        <name>GTP</name>
        <dbReference type="ChEBI" id="CHEBI:37565"/>
    </ligand>
</feature>
<dbReference type="InterPro" id="IPR005225">
    <property type="entry name" value="Small_GTP-bd"/>
</dbReference>
<dbReference type="PROSITE" id="PS00301">
    <property type="entry name" value="G_TR_1"/>
    <property type="match status" value="1"/>
</dbReference>
<comment type="function">
    <text evidence="9">GTP hydrolase that promotes the GTP-dependent binding of aminoacyl-tRNA to the A-site of ribosomes during protein biosynthesis.</text>
</comment>